<dbReference type="Gene3D" id="1.20.1070.10">
    <property type="entry name" value="Rhodopsin 7-helix transmembrane proteins"/>
    <property type="match status" value="1"/>
</dbReference>
<gene>
    <name evidence="6" type="ORF">AAG570_011113</name>
</gene>
<dbReference type="Proteomes" id="UP001558652">
    <property type="component" value="Unassembled WGS sequence"/>
</dbReference>
<keyword evidence="3" id="KW-0675">Receptor</keyword>
<reference evidence="6 7" key="1">
    <citation type="submission" date="2024-07" db="EMBL/GenBank/DDBJ databases">
        <title>Chromosome-level genome assembly of the water stick insect Ranatra chinensis (Heteroptera: Nepidae).</title>
        <authorList>
            <person name="Liu X."/>
        </authorList>
    </citation>
    <scope>NUCLEOTIDE SEQUENCE [LARGE SCALE GENOMIC DNA]</scope>
    <source>
        <strain evidence="6">Cailab_2021Rc</strain>
        <tissue evidence="6">Muscle</tissue>
    </source>
</reference>
<keyword evidence="5" id="KW-0812">Transmembrane</keyword>
<dbReference type="GO" id="GO:0016020">
    <property type="term" value="C:membrane"/>
    <property type="evidence" value="ECO:0007669"/>
    <property type="project" value="UniProtKB-SubCell"/>
</dbReference>
<evidence type="ECO:0000256" key="2">
    <source>
        <dbReference type="ARBA" id="ARBA00023040"/>
    </source>
</evidence>
<sequence length="104" mass="11798">MAIALSVTSEEGIDENGRVYMKPFCKMTRLSKETMQAYRLVLVSLQYVIPLCVVSCAYVRMALKLWGSKAPGNAQDSRDANLMRNKKKVTFRNYCMILLSLLLV</sequence>
<proteinExistence type="predicted"/>
<evidence type="ECO:0000313" key="6">
    <source>
        <dbReference type="EMBL" id="KAL1131496.1"/>
    </source>
</evidence>
<evidence type="ECO:0000256" key="1">
    <source>
        <dbReference type="ARBA" id="ARBA00004141"/>
    </source>
</evidence>
<protein>
    <submittedName>
        <fullName evidence="6">Uncharacterized protein</fullName>
    </submittedName>
</protein>
<accession>A0ABD0YJY6</accession>
<evidence type="ECO:0000256" key="3">
    <source>
        <dbReference type="ARBA" id="ARBA00023170"/>
    </source>
</evidence>
<keyword evidence="4" id="KW-0807">Transducer</keyword>
<comment type="subcellular location">
    <subcellularLocation>
        <location evidence="1">Membrane</location>
        <topology evidence="1">Multi-pass membrane protein</topology>
    </subcellularLocation>
</comment>
<keyword evidence="5" id="KW-0472">Membrane</keyword>
<dbReference type="PANTHER" id="PTHR45695">
    <property type="entry name" value="LEUCOKININ RECEPTOR-RELATED"/>
    <property type="match status" value="1"/>
</dbReference>
<dbReference type="EMBL" id="JBFDAA010000006">
    <property type="protein sequence ID" value="KAL1131496.1"/>
    <property type="molecule type" value="Genomic_DNA"/>
</dbReference>
<organism evidence="6 7">
    <name type="scientific">Ranatra chinensis</name>
    <dbReference type="NCBI Taxonomy" id="642074"/>
    <lineage>
        <taxon>Eukaryota</taxon>
        <taxon>Metazoa</taxon>
        <taxon>Ecdysozoa</taxon>
        <taxon>Arthropoda</taxon>
        <taxon>Hexapoda</taxon>
        <taxon>Insecta</taxon>
        <taxon>Pterygota</taxon>
        <taxon>Neoptera</taxon>
        <taxon>Paraneoptera</taxon>
        <taxon>Hemiptera</taxon>
        <taxon>Heteroptera</taxon>
        <taxon>Panheteroptera</taxon>
        <taxon>Nepomorpha</taxon>
        <taxon>Nepidae</taxon>
        <taxon>Ranatrinae</taxon>
        <taxon>Ranatra</taxon>
    </lineage>
</organism>
<dbReference type="AlphaFoldDB" id="A0ABD0YJY6"/>
<feature type="transmembrane region" description="Helical" evidence="5">
    <location>
        <begin position="37"/>
        <end position="59"/>
    </location>
</feature>
<name>A0ABD0YJY6_9HEMI</name>
<dbReference type="GO" id="GO:0004930">
    <property type="term" value="F:G protein-coupled receptor activity"/>
    <property type="evidence" value="ECO:0007669"/>
    <property type="project" value="UniProtKB-KW"/>
</dbReference>
<keyword evidence="2" id="KW-0297">G-protein coupled receptor</keyword>
<evidence type="ECO:0000313" key="7">
    <source>
        <dbReference type="Proteomes" id="UP001558652"/>
    </source>
</evidence>
<evidence type="ECO:0000256" key="4">
    <source>
        <dbReference type="ARBA" id="ARBA00023224"/>
    </source>
</evidence>
<keyword evidence="7" id="KW-1185">Reference proteome</keyword>
<comment type="caution">
    <text evidence="6">The sequence shown here is derived from an EMBL/GenBank/DDBJ whole genome shotgun (WGS) entry which is preliminary data.</text>
</comment>
<dbReference type="PANTHER" id="PTHR45695:SF9">
    <property type="entry name" value="LEUCOKININ RECEPTOR"/>
    <property type="match status" value="1"/>
</dbReference>
<keyword evidence="5" id="KW-1133">Transmembrane helix</keyword>
<evidence type="ECO:0000256" key="5">
    <source>
        <dbReference type="SAM" id="Phobius"/>
    </source>
</evidence>
<dbReference type="SUPFAM" id="SSF81321">
    <property type="entry name" value="Family A G protein-coupled receptor-like"/>
    <property type="match status" value="1"/>
</dbReference>